<dbReference type="PANTHER" id="PTHR34853">
    <property type="match status" value="1"/>
</dbReference>
<dbReference type="EMBL" id="JAKEKT020000075">
    <property type="protein sequence ID" value="KAL1638726.1"/>
    <property type="molecule type" value="Genomic_DNA"/>
</dbReference>
<feature type="compositionally biased region" description="Acidic residues" evidence="1">
    <location>
        <begin position="209"/>
        <end position="223"/>
    </location>
</feature>
<proteinExistence type="predicted"/>
<keyword evidence="4" id="KW-1185">Reference proteome</keyword>
<organism evidence="3 4">
    <name type="scientific">Diplodia intermedia</name>
    <dbReference type="NCBI Taxonomy" id="856260"/>
    <lineage>
        <taxon>Eukaryota</taxon>
        <taxon>Fungi</taxon>
        <taxon>Dikarya</taxon>
        <taxon>Ascomycota</taxon>
        <taxon>Pezizomycotina</taxon>
        <taxon>Dothideomycetes</taxon>
        <taxon>Dothideomycetes incertae sedis</taxon>
        <taxon>Botryosphaeriales</taxon>
        <taxon>Botryosphaeriaceae</taxon>
        <taxon>Diplodia</taxon>
    </lineage>
</organism>
<accession>A0ABR3TH18</accession>
<feature type="chain" id="PRO_5045163111" description="Secretory lipase" evidence="2">
    <location>
        <begin position="21"/>
        <end position="514"/>
    </location>
</feature>
<evidence type="ECO:0000256" key="2">
    <source>
        <dbReference type="SAM" id="SignalP"/>
    </source>
</evidence>
<dbReference type="Gene3D" id="3.40.50.1820">
    <property type="entry name" value="alpha/beta hydrolase"/>
    <property type="match status" value="1"/>
</dbReference>
<dbReference type="PANTHER" id="PTHR34853:SF1">
    <property type="entry name" value="LIPASE 5"/>
    <property type="match status" value="1"/>
</dbReference>
<evidence type="ECO:0000313" key="3">
    <source>
        <dbReference type="EMBL" id="KAL1638726.1"/>
    </source>
</evidence>
<keyword evidence="2" id="KW-0732">Signal</keyword>
<gene>
    <name evidence="3" type="ORF">SLS58_008649</name>
</gene>
<dbReference type="InterPro" id="IPR005152">
    <property type="entry name" value="Lipase_secreted"/>
</dbReference>
<feature type="region of interest" description="Disordered" evidence="1">
    <location>
        <begin position="196"/>
        <end position="231"/>
    </location>
</feature>
<sequence length="514" mass="53701">MPWWTVVLLAPLVACQQISAIPGPQCQDFASSYKLSAEQIAKAGISNITANNVEIALNFERSNWATQSVADDPNINWTSSIPAGTVFAVENVTNTSLYTLPAAVSLSRIIYQTTTINGTNIPASAYVLWPYLPRTFPNVTGLPVIGWGHGTSGVLPECGPSHIRNLWYQFAGPYTMALQGYVVVAPDYAGLGISTIKPAPSSSSSHQSEEEEGDEEEEEEEAASADNPNRILHPYLSNPSHALDILHGVRAAQAAFPSLSTHHVVVGHSQGGGAAWSAAAAVAAAAPSTFPGYLGAVAGSPAPSGAHYLALVGAAGAATRSLAANVAHGIRALYPGVPAGELFTAAGLARFGLLRDVGGCSSVATELFAGGDASGAGDTEWVRPDIADHWAARAFAAATDYVGADVGGAPLLVLQGTGDPIVVPAQTAESVRRACAANPESAVEVVTFEGVTHVPVMYAGQRVWLDWVEDRFRGVPVEKGCRNRTLAGLRAEEGAYLEESNFVLDWVTEGYQTA</sequence>
<name>A0ABR3TH18_9PEZI</name>
<evidence type="ECO:0000256" key="1">
    <source>
        <dbReference type="SAM" id="MobiDB-lite"/>
    </source>
</evidence>
<dbReference type="InterPro" id="IPR029058">
    <property type="entry name" value="AB_hydrolase_fold"/>
</dbReference>
<protein>
    <recommendedName>
        <fullName evidence="5">Secretory lipase</fullName>
    </recommendedName>
</protein>
<comment type="caution">
    <text evidence="3">The sequence shown here is derived from an EMBL/GenBank/DDBJ whole genome shotgun (WGS) entry which is preliminary data.</text>
</comment>
<feature type="signal peptide" evidence="2">
    <location>
        <begin position="1"/>
        <end position="20"/>
    </location>
</feature>
<reference evidence="3 4" key="1">
    <citation type="journal article" date="2023" name="Plant Dis.">
        <title>First Report of Diplodia intermedia Causing Canker and Dieback Diseases on Apple Trees in Canada.</title>
        <authorList>
            <person name="Ellouze W."/>
            <person name="Ilyukhin E."/>
            <person name="Sulman M."/>
            <person name="Ali S."/>
        </authorList>
    </citation>
    <scope>NUCLEOTIDE SEQUENCE [LARGE SCALE GENOMIC DNA]</scope>
    <source>
        <strain evidence="3 4">M45-28</strain>
    </source>
</reference>
<dbReference type="Proteomes" id="UP001521184">
    <property type="component" value="Unassembled WGS sequence"/>
</dbReference>
<dbReference type="SUPFAM" id="SSF53474">
    <property type="entry name" value="alpha/beta-Hydrolases"/>
    <property type="match status" value="1"/>
</dbReference>
<evidence type="ECO:0000313" key="4">
    <source>
        <dbReference type="Proteomes" id="UP001521184"/>
    </source>
</evidence>
<evidence type="ECO:0008006" key="5">
    <source>
        <dbReference type="Google" id="ProtNLM"/>
    </source>
</evidence>